<dbReference type="EMBL" id="LGRX02034701">
    <property type="protein sequence ID" value="KAK3237115.1"/>
    <property type="molecule type" value="Genomic_DNA"/>
</dbReference>
<dbReference type="Proteomes" id="UP001190700">
    <property type="component" value="Unassembled WGS sequence"/>
</dbReference>
<evidence type="ECO:0000313" key="2">
    <source>
        <dbReference type="Proteomes" id="UP001190700"/>
    </source>
</evidence>
<name>A0AAE0ESE1_9CHLO</name>
<dbReference type="InterPro" id="IPR014710">
    <property type="entry name" value="RmlC-like_jellyroll"/>
</dbReference>
<comment type="caution">
    <text evidence="1">The sequence shown here is derived from an EMBL/GenBank/DDBJ whole genome shotgun (WGS) entry which is preliminary data.</text>
</comment>
<protein>
    <submittedName>
        <fullName evidence="1">Uncharacterized protein</fullName>
    </submittedName>
</protein>
<dbReference type="AlphaFoldDB" id="A0AAE0ESE1"/>
<gene>
    <name evidence="1" type="ORF">CYMTET_52781</name>
</gene>
<reference evidence="1 2" key="1">
    <citation type="journal article" date="2015" name="Genome Biol. Evol.">
        <title>Comparative Genomics of a Bacterivorous Green Alga Reveals Evolutionary Causalities and Consequences of Phago-Mixotrophic Mode of Nutrition.</title>
        <authorList>
            <person name="Burns J.A."/>
            <person name="Paasch A."/>
            <person name="Narechania A."/>
            <person name="Kim E."/>
        </authorList>
    </citation>
    <scope>NUCLEOTIDE SEQUENCE [LARGE SCALE GENOMIC DNA]</scope>
    <source>
        <strain evidence="1 2">PLY_AMNH</strain>
    </source>
</reference>
<organism evidence="1 2">
    <name type="scientific">Cymbomonas tetramitiformis</name>
    <dbReference type="NCBI Taxonomy" id="36881"/>
    <lineage>
        <taxon>Eukaryota</taxon>
        <taxon>Viridiplantae</taxon>
        <taxon>Chlorophyta</taxon>
        <taxon>Pyramimonadophyceae</taxon>
        <taxon>Pyramimonadales</taxon>
        <taxon>Pyramimonadaceae</taxon>
        <taxon>Cymbomonas</taxon>
    </lineage>
</organism>
<proteinExistence type="predicted"/>
<dbReference type="Gene3D" id="2.60.120.10">
    <property type="entry name" value="Jelly Rolls"/>
    <property type="match status" value="1"/>
</dbReference>
<keyword evidence="2" id="KW-1185">Reference proteome</keyword>
<evidence type="ECO:0000313" key="1">
    <source>
        <dbReference type="EMBL" id="KAK3237115.1"/>
    </source>
</evidence>
<sequence length="454" mass="50106">MRSGIRKQLKYVEGVKAELDGVRLSTVGRITELLKSPPGTRNAKSKQELAQFLSNISGILNFADESMLVTLADSLTLEEFRAGDVVFDCSSATSEDPVHYIVLFGSLKLYRRAGIHNVTAPSTAPVVENSFESDPPVDLKSVVEVLHPIKNQARHTVACRTRSITDFKTTMHEDDPDEAPPRRFMGLRDTALATKPPKLKTMAHLANMAQELGKKGKAPTPKHRASFDYDLEDQDAEVEGSDTEVQLPIPAPKPVAKARSPKRLLRSSTSAVPSYSLKGIYPKRSKAQEPRVETTAKKPEREELWELVSTVTRGHGVASLAAPDKQVEFVTAKASEMSQTTGLIKMQHAEYLRLLQQKTPTRVKEKETFLRSIPSFATCGNEEILHITHSIREVSKAKGEYLFRAGELLTKVLLPPLWMNLTSPGCLNLDASRVLEIVAQGCAVVSKQDMSLCI</sequence>
<accession>A0AAE0ESE1</accession>